<dbReference type="GO" id="GO:0008234">
    <property type="term" value="F:cysteine-type peptidase activity"/>
    <property type="evidence" value="ECO:0007669"/>
    <property type="project" value="UniProtKB-KW"/>
</dbReference>
<sequence>MSFGICNLSVVPLRLEPTDVSEMVNQVVFGEHFEVLEKTKKWSKIRLAFDNYEGYIDNKQYEEISNEDYSLLCQEKKHFAGELIDFITDDSHNLTTIPMGARLPLFNNNKITINTTSYFYEGKVCNKQLTKAAIIETAYLFLNVPYLWGGKSPFGIDCSGFTQTVYKLCGYNLLRDAKQQATQGDVLSFIEESEPGDLAFFDNEEGIITHVGIIMNDYNIIHAHGKVRIDKLDHSGIYNVDTHQHTHKLRVIKRLIN</sequence>
<evidence type="ECO:0000313" key="7">
    <source>
        <dbReference type="Proteomes" id="UP000467305"/>
    </source>
</evidence>
<reference evidence="6 7" key="1">
    <citation type="submission" date="2019-09" db="EMBL/GenBank/DDBJ databases">
        <authorList>
            <person name="Cao W.R."/>
        </authorList>
    </citation>
    <scope>NUCLEOTIDE SEQUENCE [LARGE SCALE GENOMIC DNA]</scope>
    <source>
        <strain evidence="7">a4</strain>
    </source>
</reference>
<gene>
    <name evidence="6" type="ORF">F7018_09075</name>
</gene>
<keyword evidence="7" id="KW-1185">Reference proteome</keyword>
<dbReference type="InterPro" id="IPR000064">
    <property type="entry name" value="NLP_P60_dom"/>
</dbReference>
<evidence type="ECO:0000256" key="1">
    <source>
        <dbReference type="ARBA" id="ARBA00007074"/>
    </source>
</evidence>
<dbReference type="InterPro" id="IPR051202">
    <property type="entry name" value="Peptidase_C40"/>
</dbReference>
<dbReference type="GO" id="GO:0006508">
    <property type="term" value="P:proteolysis"/>
    <property type="evidence" value="ECO:0007669"/>
    <property type="project" value="UniProtKB-KW"/>
</dbReference>
<evidence type="ECO:0000313" key="6">
    <source>
        <dbReference type="EMBL" id="KAB1158327.1"/>
    </source>
</evidence>
<proteinExistence type="inferred from homology"/>
<dbReference type="InterPro" id="IPR041382">
    <property type="entry name" value="SH3_16"/>
</dbReference>
<dbReference type="PANTHER" id="PTHR47053:SF1">
    <property type="entry name" value="MUREIN DD-ENDOPEPTIDASE MEPH-RELATED"/>
    <property type="match status" value="1"/>
</dbReference>
<evidence type="ECO:0000256" key="4">
    <source>
        <dbReference type="ARBA" id="ARBA00022807"/>
    </source>
</evidence>
<dbReference type="RefSeq" id="WP_150899749.1">
    <property type="nucleotide sequence ID" value="NZ_CBDCSN010000002.1"/>
</dbReference>
<evidence type="ECO:0000256" key="2">
    <source>
        <dbReference type="ARBA" id="ARBA00022670"/>
    </source>
</evidence>
<dbReference type="InterPro" id="IPR038765">
    <property type="entry name" value="Papain-like_cys_pep_sf"/>
</dbReference>
<dbReference type="Proteomes" id="UP000467305">
    <property type="component" value="Unassembled WGS sequence"/>
</dbReference>
<organism evidence="6 7">
    <name type="scientific">Tenacibaculum aiptasiae</name>
    <dbReference type="NCBI Taxonomy" id="426481"/>
    <lineage>
        <taxon>Bacteria</taxon>
        <taxon>Pseudomonadati</taxon>
        <taxon>Bacteroidota</taxon>
        <taxon>Flavobacteriia</taxon>
        <taxon>Flavobacteriales</taxon>
        <taxon>Flavobacteriaceae</taxon>
        <taxon>Tenacibaculum</taxon>
    </lineage>
</organism>
<comment type="similarity">
    <text evidence="1">Belongs to the peptidase C40 family.</text>
</comment>
<dbReference type="PROSITE" id="PS51935">
    <property type="entry name" value="NLPC_P60"/>
    <property type="match status" value="1"/>
</dbReference>
<evidence type="ECO:0000259" key="5">
    <source>
        <dbReference type="PROSITE" id="PS51935"/>
    </source>
</evidence>
<dbReference type="Gene3D" id="3.90.1720.10">
    <property type="entry name" value="endopeptidase domain like (from Nostoc punctiforme)"/>
    <property type="match status" value="1"/>
</dbReference>
<dbReference type="EMBL" id="WAAU01000013">
    <property type="protein sequence ID" value="KAB1158327.1"/>
    <property type="molecule type" value="Genomic_DNA"/>
</dbReference>
<dbReference type="AlphaFoldDB" id="A0A7J5AL41"/>
<protein>
    <submittedName>
        <fullName evidence="6">NlpC/P60 family protein</fullName>
    </submittedName>
</protein>
<dbReference type="Pfam" id="PF00877">
    <property type="entry name" value="NLPC_P60"/>
    <property type="match status" value="1"/>
</dbReference>
<dbReference type="Gene3D" id="2.30.30.40">
    <property type="entry name" value="SH3 Domains"/>
    <property type="match status" value="1"/>
</dbReference>
<keyword evidence="4" id="KW-0788">Thiol protease</keyword>
<dbReference type="PANTHER" id="PTHR47053">
    <property type="entry name" value="MUREIN DD-ENDOPEPTIDASE MEPH-RELATED"/>
    <property type="match status" value="1"/>
</dbReference>
<comment type="caution">
    <text evidence="6">The sequence shown here is derived from an EMBL/GenBank/DDBJ whole genome shotgun (WGS) entry which is preliminary data.</text>
</comment>
<keyword evidence="3" id="KW-0378">Hydrolase</keyword>
<keyword evidence="2" id="KW-0645">Protease</keyword>
<dbReference type="Pfam" id="PF18348">
    <property type="entry name" value="SH3_16"/>
    <property type="match status" value="1"/>
</dbReference>
<evidence type="ECO:0000256" key="3">
    <source>
        <dbReference type="ARBA" id="ARBA00022801"/>
    </source>
</evidence>
<feature type="domain" description="NlpC/P60" evidence="5">
    <location>
        <begin position="128"/>
        <end position="252"/>
    </location>
</feature>
<dbReference type="OrthoDB" id="9813368at2"/>
<accession>A0A7J5AL41</accession>
<name>A0A7J5AL41_9FLAO</name>
<dbReference type="SUPFAM" id="SSF54001">
    <property type="entry name" value="Cysteine proteinases"/>
    <property type="match status" value="1"/>
</dbReference>